<dbReference type="HOGENOM" id="CLU_030378_5_0_1"/>
<dbReference type="Gene3D" id="1.25.40.270">
    <property type="entry name" value="Vacuolar protein sorting-associated protein vta1"/>
    <property type="match status" value="1"/>
</dbReference>
<evidence type="ECO:0000256" key="1">
    <source>
        <dbReference type="ARBA" id="ARBA00004481"/>
    </source>
</evidence>
<reference evidence="13" key="2">
    <citation type="submission" date="2015-01" db="EMBL/GenBank/DDBJ databases">
        <title>Evolutionary Origins and Diversification of the Mycorrhizal Mutualists.</title>
        <authorList>
            <consortium name="DOE Joint Genome Institute"/>
            <consortium name="Mycorrhizal Genomics Consortium"/>
            <person name="Kohler A."/>
            <person name="Kuo A."/>
            <person name="Nagy L.G."/>
            <person name="Floudas D."/>
            <person name="Copeland A."/>
            <person name="Barry K.W."/>
            <person name="Cichocki N."/>
            <person name="Veneault-Fourrey C."/>
            <person name="LaButti K."/>
            <person name="Lindquist E.A."/>
            <person name="Lipzen A."/>
            <person name="Lundell T."/>
            <person name="Morin E."/>
            <person name="Murat C."/>
            <person name="Riley R."/>
            <person name="Ohm R."/>
            <person name="Sun H."/>
            <person name="Tunlid A."/>
            <person name="Henrissat B."/>
            <person name="Grigoriev I.V."/>
            <person name="Hibbett D.S."/>
            <person name="Martin F."/>
        </authorList>
    </citation>
    <scope>NUCLEOTIDE SEQUENCE [LARGE SCALE GENOMIC DNA]</scope>
    <source>
        <strain evidence="13">Foug A</strain>
    </source>
</reference>
<proteinExistence type="inferred from homology"/>
<sequence>MSLGLPPVSLGLKGIAPFLQRTEELVEREPIIAYWCAYYAAQLGISAKVKDSASRTLLFNLLTALERLKNEIGPNDAVDMEDASAAYVENFALKVFKAADDEDRAGRASKATAKKFLAASNFFEVLKIFPKSEISEATEGKIKYAKWKAADIAKAFREGRKPTAGPAASEVNPDLIPAPSQPSPPTSTKTPSIPQPPSTPPKTFRDPSPSTGLSRSPRRQSSPPQIPPSDFAKANNVPIQREAKHDDETLTPGQWSTTATPGYDVAREHALESSALRSAWVSSEMEGVPSDEEDKRDPHLNAKRPREGSPRKVHFSNDAQTFTPPSGSPPRVYAAQQRASSTSPPRGRPGRSVSPQDAVTDLPPGFVPSGPPVPPSSGEYTAIFGADALPSAPPLPPSTTALFTSPVSSLPPSSHPSIHTTVPPPPILAFELTPSIITKAQKHCRFAISSLDYEDVEQARKELRLALGLLGG</sequence>
<evidence type="ECO:0000259" key="11">
    <source>
        <dbReference type="Pfam" id="PF18097"/>
    </source>
</evidence>
<keyword evidence="5" id="KW-0963">Cytoplasm</keyword>
<dbReference type="InterPro" id="IPR041212">
    <property type="entry name" value="Vta1_C"/>
</dbReference>
<evidence type="ECO:0008006" key="14">
    <source>
        <dbReference type="Google" id="ProtNLM"/>
    </source>
</evidence>
<evidence type="ECO:0000313" key="13">
    <source>
        <dbReference type="Proteomes" id="UP000053989"/>
    </source>
</evidence>
<dbReference type="GO" id="GO:0015031">
    <property type="term" value="P:protein transport"/>
    <property type="evidence" value="ECO:0007669"/>
    <property type="project" value="UniProtKB-KW"/>
</dbReference>
<evidence type="ECO:0000256" key="9">
    <source>
        <dbReference type="SAM" id="MobiDB-lite"/>
    </source>
</evidence>
<dbReference type="InterPro" id="IPR023175">
    <property type="entry name" value="Vta1/CALS_N_sf"/>
</dbReference>
<name>A0A0C3EPZ2_9AGAM</name>
<organism evidence="12 13">
    <name type="scientific">Scleroderma citrinum Foug A</name>
    <dbReference type="NCBI Taxonomy" id="1036808"/>
    <lineage>
        <taxon>Eukaryota</taxon>
        <taxon>Fungi</taxon>
        <taxon>Dikarya</taxon>
        <taxon>Basidiomycota</taxon>
        <taxon>Agaricomycotina</taxon>
        <taxon>Agaricomycetes</taxon>
        <taxon>Agaricomycetidae</taxon>
        <taxon>Boletales</taxon>
        <taxon>Sclerodermatineae</taxon>
        <taxon>Sclerodermataceae</taxon>
        <taxon>Scleroderma</taxon>
    </lineage>
</organism>
<evidence type="ECO:0000259" key="10">
    <source>
        <dbReference type="Pfam" id="PF04652"/>
    </source>
</evidence>
<dbReference type="FunCoup" id="A0A0C3EPZ2">
    <property type="interactions" value="358"/>
</dbReference>
<evidence type="ECO:0000256" key="7">
    <source>
        <dbReference type="ARBA" id="ARBA00022927"/>
    </source>
</evidence>
<dbReference type="GO" id="GO:0010008">
    <property type="term" value="C:endosome membrane"/>
    <property type="evidence" value="ECO:0007669"/>
    <property type="project" value="UniProtKB-SubCell"/>
</dbReference>
<keyword evidence="4" id="KW-0813">Transport</keyword>
<dbReference type="PANTHER" id="PTHR46009:SF1">
    <property type="entry name" value="VACUOLAR PROTEIN SORTING-ASSOCIATED PROTEIN VTA1 HOMOLOG"/>
    <property type="match status" value="1"/>
</dbReference>
<feature type="compositionally biased region" description="Low complexity" evidence="9">
    <location>
        <begin position="338"/>
        <end position="355"/>
    </location>
</feature>
<feature type="domain" description="Vta1/callose synthase N-terminal" evidence="10">
    <location>
        <begin position="15"/>
        <end position="158"/>
    </location>
</feature>
<dbReference type="PANTHER" id="PTHR46009">
    <property type="entry name" value="VACUOLAR PROTEIN SORTING-ASSOCIATED PROTEIN VTA1 HOMOLOG"/>
    <property type="match status" value="1"/>
</dbReference>
<evidence type="ECO:0000256" key="3">
    <source>
        <dbReference type="ARBA" id="ARBA00007895"/>
    </source>
</evidence>
<evidence type="ECO:0000256" key="8">
    <source>
        <dbReference type="ARBA" id="ARBA00023136"/>
    </source>
</evidence>
<keyword evidence="7" id="KW-0653">Protein transport</keyword>
<feature type="compositionally biased region" description="Basic and acidic residues" evidence="9">
    <location>
        <begin position="293"/>
        <end position="310"/>
    </location>
</feature>
<dbReference type="InterPro" id="IPR039431">
    <property type="entry name" value="Vta1/CALS_N"/>
</dbReference>
<dbReference type="Proteomes" id="UP000053989">
    <property type="component" value="Unassembled WGS sequence"/>
</dbReference>
<protein>
    <recommendedName>
        <fullName evidence="14">Vta1/callose synthase N-terminal domain-containing protein</fullName>
    </recommendedName>
</protein>
<dbReference type="EMBL" id="KN822005">
    <property type="protein sequence ID" value="KIM70229.1"/>
    <property type="molecule type" value="Genomic_DNA"/>
</dbReference>
<feature type="domain" description="Vta1 C-terminal" evidence="11">
    <location>
        <begin position="435"/>
        <end position="471"/>
    </location>
</feature>
<evidence type="ECO:0000256" key="2">
    <source>
        <dbReference type="ARBA" id="ARBA00004496"/>
    </source>
</evidence>
<comment type="subcellular location">
    <subcellularLocation>
        <location evidence="2">Cytoplasm</location>
    </subcellularLocation>
    <subcellularLocation>
        <location evidence="1">Endosome membrane</location>
        <topology evidence="1">Peripheral membrane protein</topology>
    </subcellularLocation>
</comment>
<evidence type="ECO:0000256" key="4">
    <source>
        <dbReference type="ARBA" id="ARBA00022448"/>
    </source>
</evidence>
<dbReference type="Pfam" id="PF18097">
    <property type="entry name" value="Vta1_C"/>
    <property type="match status" value="1"/>
</dbReference>
<evidence type="ECO:0000256" key="5">
    <source>
        <dbReference type="ARBA" id="ARBA00022490"/>
    </source>
</evidence>
<comment type="similarity">
    <text evidence="3">Belongs to the VTA1 family.</text>
</comment>
<evidence type="ECO:0000313" key="12">
    <source>
        <dbReference type="EMBL" id="KIM70229.1"/>
    </source>
</evidence>
<reference evidence="12 13" key="1">
    <citation type="submission" date="2014-04" db="EMBL/GenBank/DDBJ databases">
        <authorList>
            <consortium name="DOE Joint Genome Institute"/>
            <person name="Kuo A."/>
            <person name="Kohler A."/>
            <person name="Nagy L.G."/>
            <person name="Floudas D."/>
            <person name="Copeland A."/>
            <person name="Barry K.W."/>
            <person name="Cichocki N."/>
            <person name="Veneault-Fourrey C."/>
            <person name="LaButti K."/>
            <person name="Lindquist E.A."/>
            <person name="Lipzen A."/>
            <person name="Lundell T."/>
            <person name="Morin E."/>
            <person name="Murat C."/>
            <person name="Sun H."/>
            <person name="Tunlid A."/>
            <person name="Henrissat B."/>
            <person name="Grigoriev I.V."/>
            <person name="Hibbett D.S."/>
            <person name="Martin F."/>
            <person name="Nordberg H.P."/>
            <person name="Cantor M.N."/>
            <person name="Hua S.X."/>
        </authorList>
    </citation>
    <scope>NUCLEOTIDE SEQUENCE [LARGE SCALE GENOMIC DNA]</scope>
    <source>
        <strain evidence="12 13">Foug A</strain>
    </source>
</reference>
<dbReference type="InterPro" id="IPR044538">
    <property type="entry name" value="Vta1-like"/>
</dbReference>
<dbReference type="GO" id="GO:0032511">
    <property type="term" value="P:late endosome to vacuole transport via multivesicular body sorting pathway"/>
    <property type="evidence" value="ECO:0007669"/>
    <property type="project" value="InterPro"/>
</dbReference>
<feature type="compositionally biased region" description="Polar residues" evidence="9">
    <location>
        <begin position="251"/>
        <end position="260"/>
    </location>
</feature>
<dbReference type="Pfam" id="PF04652">
    <property type="entry name" value="Vta1"/>
    <property type="match status" value="1"/>
</dbReference>
<keyword evidence="8" id="KW-0472">Membrane</keyword>
<dbReference type="Gene3D" id="1.20.5.420">
    <property type="entry name" value="Immunoglobulin FC, subunit C"/>
    <property type="match status" value="1"/>
</dbReference>
<keyword evidence="13" id="KW-1185">Reference proteome</keyword>
<dbReference type="GO" id="GO:0005771">
    <property type="term" value="C:multivesicular body"/>
    <property type="evidence" value="ECO:0007669"/>
    <property type="project" value="TreeGrafter"/>
</dbReference>
<feature type="region of interest" description="Disordered" evidence="9">
    <location>
        <begin position="159"/>
        <end position="381"/>
    </location>
</feature>
<dbReference type="OrthoDB" id="391137at2759"/>
<accession>A0A0C3EPZ2</accession>
<dbReference type="InParanoid" id="A0A0C3EPZ2"/>
<gene>
    <name evidence="12" type="ORF">SCLCIDRAFT_1207533</name>
</gene>
<keyword evidence="6" id="KW-0967">Endosome</keyword>
<feature type="compositionally biased region" description="Pro residues" evidence="9">
    <location>
        <begin position="365"/>
        <end position="375"/>
    </location>
</feature>
<dbReference type="AlphaFoldDB" id="A0A0C3EPZ2"/>
<dbReference type="STRING" id="1036808.A0A0C3EPZ2"/>
<evidence type="ECO:0000256" key="6">
    <source>
        <dbReference type="ARBA" id="ARBA00022753"/>
    </source>
</evidence>